<evidence type="ECO:0000256" key="3">
    <source>
        <dbReference type="ARBA" id="ARBA00009716"/>
    </source>
</evidence>
<dbReference type="GO" id="GO:0006537">
    <property type="term" value="P:glutamate biosynthetic process"/>
    <property type="evidence" value="ECO:0007669"/>
    <property type="project" value="UniProtKB-KW"/>
</dbReference>
<evidence type="ECO:0000256" key="10">
    <source>
        <dbReference type="ARBA" id="ARBA00023004"/>
    </source>
</evidence>
<comment type="cofactor">
    <cofactor evidence="1">
        <name>FMN</name>
        <dbReference type="ChEBI" id="CHEBI:58210"/>
    </cofactor>
</comment>
<evidence type="ECO:0000256" key="15">
    <source>
        <dbReference type="ARBA" id="ARBA00039085"/>
    </source>
</evidence>
<dbReference type="GO" id="GO:0046872">
    <property type="term" value="F:metal ion binding"/>
    <property type="evidence" value="ECO:0007669"/>
    <property type="project" value="UniProtKB-KW"/>
</dbReference>
<dbReference type="InterPro" id="IPR006982">
    <property type="entry name" value="Glu_synth_centr_N"/>
</dbReference>
<dbReference type="InterPro" id="IPR050711">
    <property type="entry name" value="ET-N_metabolism_enzyme"/>
</dbReference>
<keyword evidence="20" id="KW-1185">Reference proteome</keyword>
<keyword evidence="7" id="KW-0479">Metal-binding</keyword>
<keyword evidence="5" id="KW-0285">Flavoprotein</keyword>
<evidence type="ECO:0000256" key="1">
    <source>
        <dbReference type="ARBA" id="ARBA00001917"/>
    </source>
</evidence>
<comment type="similarity">
    <text evidence="3">Belongs to the glutamate synthase family.</text>
</comment>
<evidence type="ECO:0000256" key="8">
    <source>
        <dbReference type="ARBA" id="ARBA00022962"/>
    </source>
</evidence>
<reference evidence="19 20" key="1">
    <citation type="journal article" date="2019" name="New Phytol.">
        <title>Comparative genomics reveals unique wood-decay strategies and fruiting body development in the Schizophyllaceae.</title>
        <authorList>
            <person name="Almasi E."/>
            <person name="Sahu N."/>
            <person name="Krizsan K."/>
            <person name="Balint B."/>
            <person name="Kovacs G.M."/>
            <person name="Kiss B."/>
            <person name="Cseklye J."/>
            <person name="Drula E."/>
            <person name="Henrissat B."/>
            <person name="Nagy I."/>
            <person name="Chovatia M."/>
            <person name="Adam C."/>
            <person name="LaButti K."/>
            <person name="Lipzen A."/>
            <person name="Riley R."/>
            <person name="Grigoriev I.V."/>
            <person name="Nagy L.G."/>
        </authorList>
    </citation>
    <scope>NUCLEOTIDE SEQUENCE [LARGE SCALE GENOMIC DNA]</scope>
    <source>
        <strain evidence="19 20">NL-1724</strain>
    </source>
</reference>
<dbReference type="Gene3D" id="3.20.20.70">
    <property type="entry name" value="Aldolase class I"/>
    <property type="match status" value="6"/>
</dbReference>
<evidence type="ECO:0000256" key="4">
    <source>
        <dbReference type="ARBA" id="ARBA00022605"/>
    </source>
</evidence>
<evidence type="ECO:0000259" key="16">
    <source>
        <dbReference type="Pfam" id="PF00310"/>
    </source>
</evidence>
<evidence type="ECO:0000313" key="19">
    <source>
        <dbReference type="EMBL" id="TRM60885.1"/>
    </source>
</evidence>
<dbReference type="GO" id="GO:0019676">
    <property type="term" value="P:ammonia assimilation cycle"/>
    <property type="evidence" value="ECO:0007669"/>
    <property type="project" value="TreeGrafter"/>
</dbReference>
<evidence type="ECO:0000256" key="5">
    <source>
        <dbReference type="ARBA" id="ARBA00022630"/>
    </source>
</evidence>
<dbReference type="EC" id="1.4.7.1" evidence="15"/>
<feature type="domain" description="Glutamate synthase" evidence="17">
    <location>
        <begin position="461"/>
        <end position="536"/>
    </location>
</feature>
<dbReference type="AlphaFoldDB" id="A0A550C7Y1"/>
<dbReference type="GO" id="GO:0016041">
    <property type="term" value="F:glutamate synthase (ferredoxin) activity"/>
    <property type="evidence" value="ECO:0007669"/>
    <property type="project" value="UniProtKB-EC"/>
</dbReference>
<evidence type="ECO:0000256" key="2">
    <source>
        <dbReference type="ARBA" id="ARBA00001927"/>
    </source>
</evidence>
<dbReference type="Proteomes" id="UP000320762">
    <property type="component" value="Unassembled WGS sequence"/>
</dbReference>
<keyword evidence="11" id="KW-0411">Iron-sulfur</keyword>
<dbReference type="InterPro" id="IPR013785">
    <property type="entry name" value="Aldolase_TIM"/>
</dbReference>
<dbReference type="GO" id="GO:0016040">
    <property type="term" value="F:glutamate synthase (NADH) activity"/>
    <property type="evidence" value="ECO:0007669"/>
    <property type="project" value="TreeGrafter"/>
</dbReference>
<keyword evidence="8" id="KW-0315">Glutamine amidotransferase</keyword>
<evidence type="ECO:0000256" key="13">
    <source>
        <dbReference type="ARBA" id="ARBA00023291"/>
    </source>
</evidence>
<feature type="domain" description="Glutamate synthase central-N" evidence="18">
    <location>
        <begin position="220"/>
        <end position="277"/>
    </location>
</feature>
<evidence type="ECO:0000256" key="7">
    <source>
        <dbReference type="ARBA" id="ARBA00022723"/>
    </source>
</evidence>
<keyword evidence="9" id="KW-0560">Oxidoreductase</keyword>
<evidence type="ECO:0000313" key="20">
    <source>
        <dbReference type="Proteomes" id="UP000320762"/>
    </source>
</evidence>
<dbReference type="Pfam" id="PF04898">
    <property type="entry name" value="Glu_syn_central"/>
    <property type="match status" value="1"/>
</dbReference>
<evidence type="ECO:0000259" key="17">
    <source>
        <dbReference type="Pfam" id="PF01645"/>
    </source>
</evidence>
<comment type="pathway">
    <text evidence="14">Amino-acid biosynthesis; L-glutamate biosynthesis via GLT pathway; L-glutamate from 2-oxoglutarate and L-glutamine (ferredoxin route): step 1/1.</text>
</comment>
<keyword evidence="10" id="KW-0408">Iron</keyword>
<dbReference type="OrthoDB" id="4327079at2759"/>
<dbReference type="SUPFAM" id="SSF56235">
    <property type="entry name" value="N-terminal nucleophile aminohydrolases (Ntn hydrolases)"/>
    <property type="match status" value="1"/>
</dbReference>
<gene>
    <name evidence="19" type="ORF">BD626DRAFT_584819</name>
</gene>
<proteinExistence type="inferred from homology"/>
<evidence type="ECO:0000256" key="12">
    <source>
        <dbReference type="ARBA" id="ARBA00023164"/>
    </source>
</evidence>
<keyword evidence="13" id="KW-0003">3Fe-4S</keyword>
<comment type="cofactor">
    <cofactor evidence="2">
        <name>[3Fe-4S] cluster</name>
        <dbReference type="ChEBI" id="CHEBI:21137"/>
    </cofactor>
</comment>
<sequence>MVCASEVGAAYIAPEKVVQKDRLKPGRILLVDAVEVRIVDDRELKLRTANSKDFAPWLETHILHVSQIVKRVRPSLSSSFSTTLRSARTPSLLLAFGFIAEQLSLLMLSMGKDSLGSMRNDAPLAAKGIESIVMSLETDVEPEGNLLQMKPEQCHRILVPSSVLDIEEMNAMKNLKSAYSTWPLRTIGISLPKGDGLPSYQLALERVYSEAMEAIADGVKMRDNVALMIETGEAHDVHHCCVLLGYGTDAICPLLMTKIILKVDRECLVKNAKSVSELLLTIFEIMGYQNLVQRVFAGTAASRAQGATYDLLAMVAFKLHETVMPESGGYYWRDGGESHIIDPAGSATSRLSARRTRAPSTPEFATRTSRSSACTFAACWLQVEPWNEIVRRFVAGAMSYGSTSMEAHSALAVAMNHFLSGKSNMDEGGEDAERSNVASGRFGVTSYYLAHGALNGGYRIGLISPPLHHDIHSIERLKQLHLRSPVCESARASVREAGVRSRCGHRRERRREGKADHIDISGYESNTGAARWIGIKARRITVQTYGQIGRVATSLSHAFWAQRSGARYGPAHRHGLYNDEEVTPCVKIAGQPEQIINFFRYHVGTFAPSWPTRLPHSNEMAGSADMLKMLPGVATHRVRSQDRKLVSVSPAYSSPGLTKGLPFHIECDVTTPTVLWVTSLPYKISKHDSEEGLPKDIITSR</sequence>
<dbReference type="InterPro" id="IPR029055">
    <property type="entry name" value="Ntn_hydrolases_N"/>
</dbReference>
<dbReference type="InterPro" id="IPR017932">
    <property type="entry name" value="GATase_2_dom"/>
</dbReference>
<dbReference type="Gene3D" id="3.60.20.10">
    <property type="entry name" value="Glutamine Phosphoribosylpyrophosphate, subunit 1, domain 1"/>
    <property type="match status" value="1"/>
</dbReference>
<name>A0A550C7Y1_9AGAR</name>
<evidence type="ECO:0000259" key="18">
    <source>
        <dbReference type="Pfam" id="PF04898"/>
    </source>
</evidence>
<evidence type="ECO:0000256" key="6">
    <source>
        <dbReference type="ARBA" id="ARBA00022643"/>
    </source>
</evidence>
<keyword evidence="6" id="KW-0288">FMN</keyword>
<feature type="domain" description="Glutamate synthase" evidence="17">
    <location>
        <begin position="381"/>
        <end position="452"/>
    </location>
</feature>
<dbReference type="Pfam" id="PF00310">
    <property type="entry name" value="GATase_2"/>
    <property type="match status" value="1"/>
</dbReference>
<dbReference type="EMBL" id="VDMD01000019">
    <property type="protein sequence ID" value="TRM60885.1"/>
    <property type="molecule type" value="Genomic_DNA"/>
</dbReference>
<dbReference type="Pfam" id="PF01645">
    <property type="entry name" value="Glu_synthase"/>
    <property type="match status" value="2"/>
</dbReference>
<protein>
    <recommendedName>
        <fullName evidence="15">glutamate synthase (ferredoxin)</fullName>
        <ecNumber evidence="15">1.4.7.1</ecNumber>
    </recommendedName>
</protein>
<feature type="domain" description="Glutamine amidotransferase type-2" evidence="16">
    <location>
        <begin position="1"/>
        <end position="57"/>
    </location>
</feature>
<accession>A0A550C7Y1</accession>
<keyword evidence="4" id="KW-0028">Amino-acid biosynthesis</keyword>
<evidence type="ECO:0000256" key="11">
    <source>
        <dbReference type="ARBA" id="ARBA00023014"/>
    </source>
</evidence>
<dbReference type="GO" id="GO:0051538">
    <property type="term" value="F:3 iron, 4 sulfur cluster binding"/>
    <property type="evidence" value="ECO:0007669"/>
    <property type="project" value="UniProtKB-KW"/>
</dbReference>
<organism evidence="19 20">
    <name type="scientific">Schizophyllum amplum</name>
    <dbReference type="NCBI Taxonomy" id="97359"/>
    <lineage>
        <taxon>Eukaryota</taxon>
        <taxon>Fungi</taxon>
        <taxon>Dikarya</taxon>
        <taxon>Basidiomycota</taxon>
        <taxon>Agaricomycotina</taxon>
        <taxon>Agaricomycetes</taxon>
        <taxon>Agaricomycetidae</taxon>
        <taxon>Agaricales</taxon>
        <taxon>Schizophyllaceae</taxon>
        <taxon>Schizophyllum</taxon>
    </lineage>
</organism>
<dbReference type="STRING" id="97359.A0A550C7Y1"/>
<dbReference type="PANTHER" id="PTHR11938">
    <property type="entry name" value="FAD NADPH DEHYDROGENASE/OXIDOREDUCTASE"/>
    <property type="match status" value="1"/>
</dbReference>
<dbReference type="InterPro" id="IPR002932">
    <property type="entry name" value="Glu_synthdom"/>
</dbReference>
<dbReference type="PANTHER" id="PTHR11938:SF133">
    <property type="entry name" value="GLUTAMATE SYNTHASE (NADH)"/>
    <property type="match status" value="1"/>
</dbReference>
<dbReference type="SUPFAM" id="SSF51395">
    <property type="entry name" value="FMN-linked oxidoreductases"/>
    <property type="match status" value="1"/>
</dbReference>
<evidence type="ECO:0000256" key="14">
    <source>
        <dbReference type="ARBA" id="ARBA00037928"/>
    </source>
</evidence>
<comment type="caution">
    <text evidence="19">The sequence shown here is derived from an EMBL/GenBank/DDBJ whole genome shotgun (WGS) entry which is preliminary data.</text>
</comment>
<evidence type="ECO:0000256" key="9">
    <source>
        <dbReference type="ARBA" id="ARBA00023002"/>
    </source>
</evidence>
<keyword evidence="12" id="KW-0314">Glutamate biosynthesis</keyword>